<reference evidence="1" key="1">
    <citation type="journal article" date="2021" name="Proc. Natl. Acad. Sci. U.S.A.">
        <title>A Catalog of Tens of Thousands of Viruses from Human Metagenomes Reveals Hidden Associations with Chronic Diseases.</title>
        <authorList>
            <person name="Tisza M.J."/>
            <person name="Buck C.B."/>
        </authorList>
    </citation>
    <scope>NUCLEOTIDE SEQUENCE</scope>
    <source>
        <strain evidence="1">CtVqj4</strain>
    </source>
</reference>
<accession>A0A8S5NK41</accession>
<evidence type="ECO:0000313" key="1">
    <source>
        <dbReference type="EMBL" id="DAD95073.1"/>
    </source>
</evidence>
<name>A0A8S5NK41_9CAUD</name>
<organism evidence="1">
    <name type="scientific">Siphoviridae sp. ctVqj4</name>
    <dbReference type="NCBI Taxonomy" id="2826359"/>
    <lineage>
        <taxon>Viruses</taxon>
        <taxon>Duplodnaviria</taxon>
        <taxon>Heunggongvirae</taxon>
        <taxon>Uroviricota</taxon>
        <taxon>Caudoviricetes</taxon>
    </lineage>
</organism>
<sequence length="132" mass="15597">MNKEQHKRITFSQLVARKLQRDQDKMKVKEIYIPSMEGTMLFKKVPEDDLLELFNGRVEDIRELIEAERQLIYKSCPDLQNTELHKKMGIEDPFDVVKAIFEIQETNEIAEELAKFNGLDDRSKKIKTEIKN</sequence>
<protein>
    <submittedName>
        <fullName evidence="1">YqbN</fullName>
    </submittedName>
</protein>
<dbReference type="EMBL" id="BK015189">
    <property type="protein sequence ID" value="DAD95073.1"/>
    <property type="molecule type" value="Genomic_DNA"/>
</dbReference>
<dbReference type="Gene3D" id="3.30.2220.30">
    <property type="match status" value="1"/>
</dbReference>
<dbReference type="InterPro" id="IPR038559">
    <property type="entry name" value="XkdN-like_sf"/>
</dbReference>
<proteinExistence type="predicted"/>